<dbReference type="Pfam" id="PF01285">
    <property type="entry name" value="TEA"/>
    <property type="match status" value="1"/>
</dbReference>
<dbReference type="EMBL" id="CAVMBE010000015">
    <property type="protein sequence ID" value="CAK3944834.1"/>
    <property type="molecule type" value="Genomic_DNA"/>
</dbReference>
<dbReference type="GO" id="GO:0005667">
    <property type="term" value="C:transcription regulator complex"/>
    <property type="evidence" value="ECO:0007669"/>
    <property type="project" value="TreeGrafter"/>
</dbReference>
<evidence type="ECO:0000256" key="3">
    <source>
        <dbReference type="ARBA" id="ARBA00023015"/>
    </source>
</evidence>
<dbReference type="Proteomes" id="UP001296104">
    <property type="component" value="Unassembled WGS sequence"/>
</dbReference>
<dbReference type="InterPro" id="IPR000818">
    <property type="entry name" value="TEA/ATTS_dom"/>
</dbReference>
<dbReference type="GO" id="GO:0000981">
    <property type="term" value="F:DNA-binding transcription factor activity, RNA polymerase II-specific"/>
    <property type="evidence" value="ECO:0007669"/>
    <property type="project" value="TreeGrafter"/>
</dbReference>
<comment type="similarity">
    <text evidence="2">Belongs to the TEC1 family.</text>
</comment>
<dbReference type="AlphaFoldDB" id="A0AAI8YWA5"/>
<keyword evidence="9" id="KW-1185">Reference proteome</keyword>
<keyword evidence="5" id="KW-0539">Nucleus</keyword>
<dbReference type="InterPro" id="IPR038096">
    <property type="entry name" value="TEA/ATTS_sf"/>
</dbReference>
<dbReference type="GO" id="GO:0000978">
    <property type="term" value="F:RNA polymerase II cis-regulatory region sequence-specific DNA binding"/>
    <property type="evidence" value="ECO:0007669"/>
    <property type="project" value="TreeGrafter"/>
</dbReference>
<dbReference type="SMART" id="SM00426">
    <property type="entry name" value="TEA"/>
    <property type="match status" value="1"/>
</dbReference>
<evidence type="ECO:0000313" key="9">
    <source>
        <dbReference type="Proteomes" id="UP001296104"/>
    </source>
</evidence>
<evidence type="ECO:0000256" key="5">
    <source>
        <dbReference type="ARBA" id="ARBA00023242"/>
    </source>
</evidence>
<dbReference type="PANTHER" id="PTHR11834">
    <property type="entry name" value="TRANSCRIPTIONAL ENHANCER FACTOR TEF RELATED"/>
    <property type="match status" value="1"/>
</dbReference>
<dbReference type="GO" id="GO:0005634">
    <property type="term" value="C:nucleus"/>
    <property type="evidence" value="ECO:0007669"/>
    <property type="project" value="UniProtKB-SubCell"/>
</dbReference>
<keyword evidence="4" id="KW-0804">Transcription</keyword>
<dbReference type="InterPro" id="IPR050937">
    <property type="entry name" value="TEC1_TEAD_TF"/>
</dbReference>
<proteinExistence type="inferred from homology"/>
<protein>
    <submittedName>
        <fullName evidence="8">Regulatory abaA</fullName>
    </submittedName>
</protein>
<comment type="caution">
    <text evidence="8">The sequence shown here is derived from an EMBL/GenBank/DDBJ whole genome shotgun (WGS) entry which is preliminary data.</text>
</comment>
<evidence type="ECO:0000256" key="4">
    <source>
        <dbReference type="ARBA" id="ARBA00023163"/>
    </source>
</evidence>
<name>A0AAI8YWA5_9PEZI</name>
<comment type="subcellular location">
    <subcellularLocation>
        <location evidence="1">Nucleus</location>
    </subcellularLocation>
</comment>
<dbReference type="PROSITE" id="PS51088">
    <property type="entry name" value="TEA_2"/>
    <property type="match status" value="1"/>
</dbReference>
<sequence>MYHDPANQARTERQARILLQRFRASHQYMKYRNRQRKDEKPGLDQKWPDRLELAFFQALIMWPPMGRRQLMLKEKKRGRNELIADYIEELTGEARDRKQVSSHIQVLKPFVEHDPVIMRYLSTDDLAAQSRYFTGRAASHHDTRRASSAYPVHAMQHVARPPIPAMTAKETLDLSKVKDQLDVFEPLDFQMFVQQKLDDGQVNRLHTYTQSIRNPLHKEIQLHNCQTPCQSPAEQDAYPCQNLERDFPLLAAMHRVRPLDCNVLFAQASLAFPDSNFKDPDGNAIKGVELGISFICRTRHIPVTAQVLCNNTFYQDGEMLHQFSSHNEVHLTQADDTDKTVLETQVKFGSTFWANKLRMLAMKLNNDANPNAKEEVQAFLDGIQASQEIVARTESGVEKLLVIYWRFRLSTSPTGRAYWNRLHLPPIGASSDYTVTAAEQSSQQHIRTERVDSVYADYNASIPVTFPADPTAHAMSVSQPALQSPFEYDTTTPSWPTTAGSFDETTAAMDFDNDFDFCGGNINISAFDPTLDFSTFDSSAFNFDEFPTDPTLQDYSQPAPFSQAGDYSQQATTADYSWDNYNFNDSQAQSVTGASAYPAALSQSHQEVFDGYASGANGNYEAQSQAYNVGVEGQAYGGARQDSLANV</sequence>
<organism evidence="8 9">
    <name type="scientific">Lecanosticta acicola</name>
    <dbReference type="NCBI Taxonomy" id="111012"/>
    <lineage>
        <taxon>Eukaryota</taxon>
        <taxon>Fungi</taxon>
        <taxon>Dikarya</taxon>
        <taxon>Ascomycota</taxon>
        <taxon>Pezizomycotina</taxon>
        <taxon>Dothideomycetes</taxon>
        <taxon>Dothideomycetidae</taxon>
        <taxon>Mycosphaerellales</taxon>
        <taxon>Mycosphaerellaceae</taxon>
        <taxon>Lecanosticta</taxon>
    </lineage>
</organism>
<gene>
    <name evidence="8" type="ORF">LECACI_7A003167</name>
</gene>
<evidence type="ECO:0000313" key="8">
    <source>
        <dbReference type="EMBL" id="CAK3944834.1"/>
    </source>
</evidence>
<accession>A0AAI8YWA5</accession>
<reference evidence="8" key="1">
    <citation type="submission" date="2023-11" db="EMBL/GenBank/DDBJ databases">
        <authorList>
            <person name="Alioto T."/>
            <person name="Alioto T."/>
            <person name="Gomez Garrido J."/>
        </authorList>
    </citation>
    <scope>NUCLEOTIDE SEQUENCE</scope>
</reference>
<feature type="DNA-binding region" description="TEA" evidence="6">
    <location>
        <begin position="40"/>
        <end position="114"/>
    </location>
</feature>
<dbReference type="PANTHER" id="PTHR11834:SF0">
    <property type="entry name" value="PROTEIN SCALLOPED"/>
    <property type="match status" value="1"/>
</dbReference>
<evidence type="ECO:0000259" key="7">
    <source>
        <dbReference type="PROSITE" id="PS51088"/>
    </source>
</evidence>
<evidence type="ECO:0000256" key="2">
    <source>
        <dbReference type="ARBA" id="ARBA00008421"/>
    </source>
</evidence>
<feature type="domain" description="TEA" evidence="7">
    <location>
        <begin position="40"/>
        <end position="114"/>
    </location>
</feature>
<dbReference type="Gene3D" id="6.10.20.40">
    <property type="entry name" value="TEA/ATTS domain"/>
    <property type="match status" value="1"/>
</dbReference>
<evidence type="ECO:0000256" key="6">
    <source>
        <dbReference type="PROSITE-ProRule" id="PRU00505"/>
    </source>
</evidence>
<evidence type="ECO:0000256" key="1">
    <source>
        <dbReference type="ARBA" id="ARBA00004123"/>
    </source>
</evidence>
<dbReference type="PRINTS" id="PR00065">
    <property type="entry name" value="TEADOMAIN"/>
</dbReference>
<keyword evidence="3" id="KW-0805">Transcription regulation</keyword>